<gene>
    <name evidence="2" type="ORF">SCLCIDRAFT_1224412</name>
</gene>
<dbReference type="InParanoid" id="A0A0C3D583"/>
<organism evidence="2 3">
    <name type="scientific">Scleroderma citrinum Foug A</name>
    <dbReference type="NCBI Taxonomy" id="1036808"/>
    <lineage>
        <taxon>Eukaryota</taxon>
        <taxon>Fungi</taxon>
        <taxon>Dikarya</taxon>
        <taxon>Basidiomycota</taxon>
        <taxon>Agaricomycotina</taxon>
        <taxon>Agaricomycetes</taxon>
        <taxon>Agaricomycetidae</taxon>
        <taxon>Boletales</taxon>
        <taxon>Sclerodermatineae</taxon>
        <taxon>Sclerodermataceae</taxon>
        <taxon>Scleroderma</taxon>
    </lineage>
</organism>
<reference evidence="3" key="2">
    <citation type="submission" date="2015-01" db="EMBL/GenBank/DDBJ databases">
        <title>Evolutionary Origins and Diversification of the Mycorrhizal Mutualists.</title>
        <authorList>
            <consortium name="DOE Joint Genome Institute"/>
            <consortium name="Mycorrhizal Genomics Consortium"/>
            <person name="Kohler A."/>
            <person name="Kuo A."/>
            <person name="Nagy L.G."/>
            <person name="Floudas D."/>
            <person name="Copeland A."/>
            <person name="Barry K.W."/>
            <person name="Cichocki N."/>
            <person name="Veneault-Fourrey C."/>
            <person name="LaButti K."/>
            <person name="Lindquist E.A."/>
            <person name="Lipzen A."/>
            <person name="Lundell T."/>
            <person name="Morin E."/>
            <person name="Murat C."/>
            <person name="Riley R."/>
            <person name="Ohm R."/>
            <person name="Sun H."/>
            <person name="Tunlid A."/>
            <person name="Henrissat B."/>
            <person name="Grigoriev I.V."/>
            <person name="Hibbett D.S."/>
            <person name="Martin F."/>
        </authorList>
    </citation>
    <scope>NUCLEOTIDE SEQUENCE [LARGE SCALE GENOMIC DNA]</scope>
    <source>
        <strain evidence="3">Foug A</strain>
    </source>
</reference>
<feature type="region of interest" description="Disordered" evidence="1">
    <location>
        <begin position="40"/>
        <end position="71"/>
    </location>
</feature>
<dbReference type="EMBL" id="KN822251">
    <property type="protein sequence ID" value="KIM51564.1"/>
    <property type="molecule type" value="Genomic_DNA"/>
</dbReference>
<sequence length="71" mass="7761">MVAPDNWCIAMAHPRTQSLLAPVVLVKNIASTRLGHQASTASLAFTRPPQPKRPDPAPKRLSRDLRGTNVH</sequence>
<dbReference type="AlphaFoldDB" id="A0A0C3D583"/>
<feature type="compositionally biased region" description="Basic and acidic residues" evidence="1">
    <location>
        <begin position="52"/>
        <end position="71"/>
    </location>
</feature>
<protein>
    <submittedName>
        <fullName evidence="2">Uncharacterized protein</fullName>
    </submittedName>
</protein>
<reference evidence="2 3" key="1">
    <citation type="submission" date="2014-04" db="EMBL/GenBank/DDBJ databases">
        <authorList>
            <consortium name="DOE Joint Genome Institute"/>
            <person name="Kuo A."/>
            <person name="Kohler A."/>
            <person name="Nagy L.G."/>
            <person name="Floudas D."/>
            <person name="Copeland A."/>
            <person name="Barry K.W."/>
            <person name="Cichocki N."/>
            <person name="Veneault-Fourrey C."/>
            <person name="LaButti K."/>
            <person name="Lindquist E.A."/>
            <person name="Lipzen A."/>
            <person name="Lundell T."/>
            <person name="Morin E."/>
            <person name="Murat C."/>
            <person name="Sun H."/>
            <person name="Tunlid A."/>
            <person name="Henrissat B."/>
            <person name="Grigoriev I.V."/>
            <person name="Hibbett D.S."/>
            <person name="Martin F."/>
            <person name="Nordberg H.P."/>
            <person name="Cantor M.N."/>
            <person name="Hua S.X."/>
        </authorList>
    </citation>
    <scope>NUCLEOTIDE SEQUENCE [LARGE SCALE GENOMIC DNA]</scope>
    <source>
        <strain evidence="2 3">Foug A</strain>
    </source>
</reference>
<name>A0A0C3D583_9AGAM</name>
<accession>A0A0C3D583</accession>
<evidence type="ECO:0000313" key="3">
    <source>
        <dbReference type="Proteomes" id="UP000053989"/>
    </source>
</evidence>
<evidence type="ECO:0000256" key="1">
    <source>
        <dbReference type="SAM" id="MobiDB-lite"/>
    </source>
</evidence>
<proteinExistence type="predicted"/>
<dbReference type="Proteomes" id="UP000053989">
    <property type="component" value="Unassembled WGS sequence"/>
</dbReference>
<evidence type="ECO:0000313" key="2">
    <source>
        <dbReference type="EMBL" id="KIM51564.1"/>
    </source>
</evidence>
<dbReference type="HOGENOM" id="CLU_2741523_0_0_1"/>
<keyword evidence="3" id="KW-1185">Reference proteome</keyword>